<evidence type="ECO:0000256" key="8">
    <source>
        <dbReference type="ARBA" id="ARBA00023053"/>
    </source>
</evidence>
<evidence type="ECO:0000313" key="20">
    <source>
        <dbReference type="Proteomes" id="UP000618051"/>
    </source>
</evidence>
<feature type="compositionally biased region" description="Basic residues" evidence="13">
    <location>
        <begin position="1511"/>
        <end position="1522"/>
    </location>
</feature>
<feature type="compositionally biased region" description="Basic and acidic residues" evidence="13">
    <location>
        <begin position="2396"/>
        <end position="2407"/>
    </location>
</feature>
<keyword evidence="9 12" id="KW-0406">Ion transport</keyword>
<gene>
    <name evidence="19" type="ORF">IHE44_0005166</name>
    <name evidence="18" type="ORF">IHE44_007478</name>
</gene>
<feature type="transmembrane region" description="Helical" evidence="14">
    <location>
        <begin position="1764"/>
        <end position="1787"/>
    </location>
</feature>
<dbReference type="GO" id="GO:0051453">
    <property type="term" value="P:regulation of intracellular pH"/>
    <property type="evidence" value="ECO:0007669"/>
    <property type="project" value="TreeGrafter"/>
</dbReference>
<feature type="transmembrane region" description="Helical" evidence="14">
    <location>
        <begin position="2026"/>
        <end position="2048"/>
    </location>
</feature>
<feature type="transmembrane region" description="Helical" evidence="14">
    <location>
        <begin position="226"/>
        <end position="248"/>
    </location>
</feature>
<feature type="compositionally biased region" description="Gly residues" evidence="13">
    <location>
        <begin position="1530"/>
        <end position="1542"/>
    </location>
</feature>
<feature type="signal peptide" evidence="15">
    <location>
        <begin position="1"/>
        <end position="25"/>
    </location>
</feature>
<keyword evidence="15" id="KW-0732">Signal</keyword>
<keyword evidence="3 12" id="KW-0813">Transport</keyword>
<feature type="chain" id="PRO_5032891283" description="Sodium/hydrogen exchanger" evidence="15">
    <location>
        <begin position="26"/>
        <end position="2407"/>
    </location>
</feature>
<feature type="transmembrane region" description="Helical" evidence="14">
    <location>
        <begin position="2054"/>
        <end position="2078"/>
    </location>
</feature>
<reference evidence="19 20" key="2">
    <citation type="journal article" date="2021" name="J. Hered.">
        <title>Feather Gene Expression Elucidates the Developmental Basis of Plumage Iridescence in African Starlings.</title>
        <authorList>
            <person name="Rubenstein D.R."/>
            <person name="Corvelo A."/>
            <person name="MacManes M.D."/>
            <person name="Maia R."/>
            <person name="Narzisi G."/>
            <person name="Rousaki A."/>
            <person name="Vandenabeele P."/>
            <person name="Shawkey M.D."/>
            <person name="Solomon J."/>
        </authorList>
    </citation>
    <scope>NUCLEOTIDE SEQUENCE [LARGE SCALE GENOMIC DNA]</scope>
    <source>
        <strain evidence="19">SS15</strain>
    </source>
</reference>
<dbReference type="InterPro" id="IPR032103">
    <property type="entry name" value="NHE_CaM-bd"/>
</dbReference>
<keyword evidence="8" id="KW-0915">Sodium</keyword>
<dbReference type="InterPro" id="IPR006153">
    <property type="entry name" value="Cation/H_exchanger_TM"/>
</dbReference>
<feature type="compositionally biased region" description="Polar residues" evidence="13">
    <location>
        <begin position="1471"/>
        <end position="1484"/>
    </location>
</feature>
<feature type="region of interest" description="Disordered" evidence="13">
    <location>
        <begin position="1469"/>
        <end position="1611"/>
    </location>
</feature>
<dbReference type="GO" id="GO:0016324">
    <property type="term" value="C:apical plasma membrane"/>
    <property type="evidence" value="ECO:0007669"/>
    <property type="project" value="UniProtKB-SubCell"/>
</dbReference>
<dbReference type="Gene3D" id="6.10.250.2020">
    <property type="match status" value="2"/>
</dbReference>
<feature type="region of interest" description="Disordered" evidence="13">
    <location>
        <begin position="2243"/>
        <end position="2292"/>
    </location>
</feature>
<proteinExistence type="inferred from homology"/>
<keyword evidence="11 12" id="KW-0739">Sodium transport</keyword>
<feature type="compositionally biased region" description="Basic and acidic residues" evidence="13">
    <location>
        <begin position="2369"/>
        <end position="2379"/>
    </location>
</feature>
<dbReference type="EMBL" id="JADDUC010000029">
    <property type="protein sequence ID" value="KAG0123388.1"/>
    <property type="molecule type" value="Genomic_DNA"/>
</dbReference>
<feature type="transmembrane region" description="Helical" evidence="14">
    <location>
        <begin position="157"/>
        <end position="180"/>
    </location>
</feature>
<dbReference type="NCBIfam" id="TIGR00840">
    <property type="entry name" value="b_cpa1"/>
    <property type="match status" value="2"/>
</dbReference>
<dbReference type="EMBL" id="JADDUC020000002">
    <property type="protein sequence ID" value="KAI1241680.1"/>
    <property type="molecule type" value="Genomic_DNA"/>
</dbReference>
<feature type="compositionally biased region" description="Gly residues" evidence="13">
    <location>
        <begin position="1311"/>
        <end position="1320"/>
    </location>
</feature>
<evidence type="ECO:0000259" key="16">
    <source>
        <dbReference type="Pfam" id="PF00999"/>
    </source>
</evidence>
<feature type="transmembrane region" description="Helical" evidence="14">
    <location>
        <begin position="352"/>
        <end position="374"/>
    </location>
</feature>
<evidence type="ECO:0000256" key="3">
    <source>
        <dbReference type="ARBA" id="ARBA00022448"/>
    </source>
</evidence>
<dbReference type="GO" id="GO:0015385">
    <property type="term" value="F:sodium:proton antiporter activity"/>
    <property type="evidence" value="ECO:0007669"/>
    <property type="project" value="InterPro"/>
</dbReference>
<evidence type="ECO:0000256" key="1">
    <source>
        <dbReference type="ARBA" id="ARBA00004424"/>
    </source>
</evidence>
<feature type="transmembrane region" description="Helical" evidence="14">
    <location>
        <begin position="1830"/>
        <end position="1852"/>
    </location>
</feature>
<feature type="domain" description="Cation/H+ exchanger transmembrane" evidence="16">
    <location>
        <begin position="1683"/>
        <end position="2079"/>
    </location>
</feature>
<dbReference type="InterPro" id="IPR001953">
    <property type="entry name" value="NHE-2/4"/>
</dbReference>
<evidence type="ECO:0000256" key="14">
    <source>
        <dbReference type="SAM" id="Phobius"/>
    </source>
</evidence>
<feature type="transmembrane region" description="Helical" evidence="14">
    <location>
        <begin position="1799"/>
        <end position="1824"/>
    </location>
</feature>
<evidence type="ECO:0000259" key="17">
    <source>
        <dbReference type="Pfam" id="PF16644"/>
    </source>
</evidence>
<dbReference type="Gene3D" id="6.10.250.1040">
    <property type="match status" value="1"/>
</dbReference>
<keyword evidence="7 14" id="KW-1133">Transmembrane helix</keyword>
<keyword evidence="10 14" id="KW-0472">Membrane</keyword>
<feature type="transmembrane region" description="Helical" evidence="14">
    <location>
        <begin position="451"/>
        <end position="474"/>
    </location>
</feature>
<keyword evidence="4 12" id="KW-0050">Antiport</keyword>
<evidence type="ECO:0000256" key="15">
    <source>
        <dbReference type="SAM" id="SignalP"/>
    </source>
</evidence>
<feature type="transmembrane region" description="Helical" evidence="14">
    <location>
        <begin position="380"/>
        <end position="406"/>
    </location>
</feature>
<dbReference type="PRINTS" id="PR01084">
    <property type="entry name" value="NAHEXCHNGR"/>
</dbReference>
<reference evidence="19" key="3">
    <citation type="submission" date="2022-01" db="EMBL/GenBank/DDBJ databases">
        <authorList>
            <person name="Rubenstein D.R."/>
        </authorList>
    </citation>
    <scope>NUCLEOTIDE SEQUENCE</scope>
    <source>
        <strain evidence="19">SS15</strain>
        <tissue evidence="19">Liver</tissue>
    </source>
</reference>
<dbReference type="Pfam" id="PF16644">
    <property type="entry name" value="NEXCaM_BD"/>
    <property type="match status" value="2"/>
</dbReference>
<evidence type="ECO:0000256" key="9">
    <source>
        <dbReference type="ARBA" id="ARBA00023065"/>
    </source>
</evidence>
<accession>A0A835U0N8</accession>
<dbReference type="PANTHER" id="PTHR10110">
    <property type="entry name" value="SODIUM/HYDROGEN EXCHANGER"/>
    <property type="match status" value="1"/>
</dbReference>
<feature type="transmembrane region" description="Helical" evidence="14">
    <location>
        <begin position="101"/>
        <end position="118"/>
    </location>
</feature>
<feature type="region of interest" description="Disordered" evidence="13">
    <location>
        <begin position="1304"/>
        <end position="1330"/>
    </location>
</feature>
<dbReference type="PANTHER" id="PTHR10110:SF89">
    <property type="entry name" value="SODIUM_HYDROGEN EXCHANGER 2"/>
    <property type="match status" value="1"/>
</dbReference>
<feature type="transmembrane region" description="Helical" evidence="14">
    <location>
        <begin position="269"/>
        <end position="290"/>
    </location>
</feature>
<evidence type="ECO:0000256" key="6">
    <source>
        <dbReference type="ARBA" id="ARBA00022692"/>
    </source>
</evidence>
<feature type="transmembrane region" description="Helical" evidence="14">
    <location>
        <begin position="1914"/>
        <end position="1935"/>
    </location>
</feature>
<feature type="transmembrane region" description="Helical" evidence="14">
    <location>
        <begin position="192"/>
        <end position="214"/>
    </location>
</feature>
<evidence type="ECO:0000256" key="13">
    <source>
        <dbReference type="SAM" id="MobiDB-lite"/>
    </source>
</evidence>
<feature type="compositionally biased region" description="Basic and acidic residues" evidence="13">
    <location>
        <begin position="2326"/>
        <end position="2342"/>
    </location>
</feature>
<comment type="similarity">
    <text evidence="2 12">Belongs to the monovalent cation:proton antiporter 1 (CPA1) transporter (TC 2.A.36) family.</text>
</comment>
<dbReference type="PRINTS" id="PR01086">
    <property type="entry name" value="NAHEXCHNGR2"/>
</dbReference>
<comment type="subcellular location">
    <subcellularLocation>
        <location evidence="1">Apical cell membrane</location>
        <topology evidence="1">Multi-pass membrane protein</topology>
    </subcellularLocation>
</comment>
<name>A0A835U0N8_9PASS</name>
<feature type="domain" description="Sodium/hydrogen exchanger regulatory region" evidence="17">
    <location>
        <begin position="2170"/>
        <end position="2278"/>
    </location>
</feature>
<feature type="transmembrane region" description="Helical" evidence="14">
    <location>
        <begin position="1702"/>
        <end position="1723"/>
    </location>
</feature>
<feature type="domain" description="Cation/H+ exchanger transmembrane" evidence="16">
    <location>
        <begin position="76"/>
        <end position="475"/>
    </location>
</feature>
<evidence type="ECO:0000256" key="5">
    <source>
        <dbReference type="ARBA" id="ARBA00022475"/>
    </source>
</evidence>
<keyword evidence="6 12" id="KW-0812">Transmembrane</keyword>
<dbReference type="InterPro" id="IPR018422">
    <property type="entry name" value="Cation/H_exchanger_CPA1"/>
</dbReference>
<feature type="transmembrane region" description="Helical" evidence="14">
    <location>
        <begin position="1735"/>
        <end position="1752"/>
    </location>
</feature>
<comment type="caution">
    <text evidence="18">The sequence shown here is derived from an EMBL/GenBank/DDBJ whole genome shotgun (WGS) entry which is preliminary data.</text>
</comment>
<evidence type="ECO:0000313" key="19">
    <source>
        <dbReference type="EMBL" id="KAI1241680.1"/>
    </source>
</evidence>
<evidence type="ECO:0000256" key="11">
    <source>
        <dbReference type="ARBA" id="ARBA00023201"/>
    </source>
</evidence>
<reference evidence="18" key="1">
    <citation type="submission" date="2020-10" db="EMBL/GenBank/DDBJ databases">
        <title>Feather gene expression reveals the developmental basis of iridescence in African starlings.</title>
        <authorList>
            <person name="Rubenstein D.R."/>
        </authorList>
    </citation>
    <scope>NUCLEOTIDE SEQUENCE</scope>
    <source>
        <strain evidence="18">SS15</strain>
        <tissue evidence="18">Liver</tissue>
    </source>
</reference>
<feature type="region of interest" description="Disordered" evidence="13">
    <location>
        <begin position="2326"/>
        <end position="2407"/>
    </location>
</feature>
<feature type="compositionally biased region" description="Basic and acidic residues" evidence="13">
    <location>
        <begin position="2243"/>
        <end position="2254"/>
    </location>
</feature>
<evidence type="ECO:0000256" key="7">
    <source>
        <dbReference type="ARBA" id="ARBA00022989"/>
    </source>
</evidence>
<dbReference type="GO" id="GO:0015386">
    <property type="term" value="F:potassium:proton antiporter activity"/>
    <property type="evidence" value="ECO:0007669"/>
    <property type="project" value="TreeGrafter"/>
</dbReference>
<feature type="transmembrane region" description="Helical" evidence="14">
    <location>
        <begin position="310"/>
        <end position="332"/>
    </location>
</feature>
<dbReference type="OrthoDB" id="196264at2759"/>
<evidence type="ECO:0000256" key="4">
    <source>
        <dbReference type="ARBA" id="ARBA00022449"/>
    </source>
</evidence>
<feature type="transmembrane region" description="Helical" evidence="14">
    <location>
        <begin position="1864"/>
        <end position="1894"/>
    </location>
</feature>
<evidence type="ECO:0000256" key="12">
    <source>
        <dbReference type="RuleBase" id="RU003722"/>
    </source>
</evidence>
<evidence type="ECO:0000256" key="10">
    <source>
        <dbReference type="ARBA" id="ARBA00023136"/>
    </source>
</evidence>
<keyword evidence="20" id="KW-1185">Reference proteome</keyword>
<evidence type="ECO:0000256" key="2">
    <source>
        <dbReference type="ARBA" id="ARBA00007367"/>
    </source>
</evidence>
<evidence type="ECO:0000313" key="18">
    <source>
        <dbReference type="EMBL" id="KAG0123388.1"/>
    </source>
</evidence>
<keyword evidence="5" id="KW-1003">Cell membrane</keyword>
<protein>
    <recommendedName>
        <fullName evidence="12">Sodium/hydrogen exchanger</fullName>
    </recommendedName>
</protein>
<dbReference type="Gene3D" id="6.10.140.1330">
    <property type="match status" value="2"/>
</dbReference>
<dbReference type="InterPro" id="IPR004709">
    <property type="entry name" value="NaH_exchanger"/>
</dbReference>
<feature type="transmembrane region" description="Helical" evidence="14">
    <location>
        <begin position="1987"/>
        <end position="2014"/>
    </location>
</feature>
<sequence>MGFAMLAHAKLSNLLLLSVVSCSAAAYGGEPSLGKRSLPHYEHDSSGVDSSQDIRLHVFTVDYDYVQIPYEVTLWILLASFAKIGFHIFHRLPRLMPESCILIAIGALVGAVIFVSHHKSPPVMNTSIYFLYLLPPIILEEGYFMPTRPFFENLGSILWWSVLGSLLNSFGIGLSLYGVCQIEAFGLTDLNLLQNLLFGSMISAVDPVAALVVFEEASVNEQLYMMIFGESLLNDGITVVLYNIFIAFTQMHRYEEIESIDIFAGFARFFVVGLGGVLFGIVFGFVSAFMTRFTHNVSSIEPLLVFMFSYLSYLSAETLYISGILAMTACAVTMKKYVEENVSQNSYTTIKYFMKMLSSISETLIFVFMGVSTVGKNHEWNWAFICFTLLFCLIWRTLSVFALFYISNKFRTYPFTFKDQLIISYSGLRGASSFSLAFLLPRNLFPRKNLFITATLVVIYFTVFIQGITIGPLVRYLDVKKTNKKESINEEIHVRLMDHLKAGFEDICGHWSHYQLRDKFKKFDNNYLKKILIREHQPKSSLVSLYKKMEIKLAIEMAESGMKISKSSTSTLQSGRNQRAHRLSPAEVESMRDVLAHNLYQVRQRAPAYNRHNLPTNTSEKQAQEILIRREHSLRQSCRKGNSLPWGRPVNTMEVRYLSLPQGPHQPTRRKARHVTFTDQHRSGSDAEFSLTWRSQPRLRPHEAKQHQELIPMAHLDRRAGPSTLSGRRGNSSSRHRFTRANNLANNPVPKARFTVREVEEYESEEETETMAPARPLQLVNSTGRKFPSVPLVAVNGFAGHQPRSNAADTLLFTQEFKFHTDLSETGAANSCPEGDNGAHPCAARPAAICTAHMGKTAGYGIMPASRIGKDAVKDPKEFLTHPRARHWQRMQNQGLGEATPLVAWLKTPVNGAGMCLSKPERRSCNRWKRANVLAGILAILVEKFDCLSIITKVTWTEENNVLHEGKAQTVQGILRFMPALKSYVGATEALCSLDQQPELREAPWGTFRAAGQNPGAEPEMILNTKNCRADRTAGAKIRFTCLAPRIKPNIYSCLFENYMLPGTKEVFIYLLYRINYPGEDLHWLLGNYVQYCFCMNLTNFCAEEKEKSQPSSFFTSAKMCAQLIKAGQGIFVLSSRRQHLQAVIDGLGQQQAGVLEGVCLFVFPVQPFLGLKPIHKLPFNAIQTAKHLLCIGATSAVRNTSLASVMYVGSWDKEEKQEGVRNKISPGFGEVVACNPQKQQHVVPSGLHAVPGAGADAECGLRKPQKSRVHHSEFSSSFMGLLLKIKKRTMPASRIREMKVHRAQMAQRSGQGGSGGGTAGRSSMDQLESGECGPWLQEKLLLAQIPAVLGAVEGSEAAAAAHTACPGKALPGFKDLPPVVKPSASVGPGLAAIKSSIILGSVSMYYSPFYYWHEGSIFHVWVKLCDEKCMTWVLKHLSVSASMQQLCSVIPHCLVMNRAVMRNIFHEKGPSSTFPRSSPQVQGGRSWCRGAERPLSRSAGRGWDPEHRSRVPPRPRGRLRRGQPAAWPRGGGPGGGPGGAERSGAGSRRRRPGLAQSVTGEEAGPAGRGGGRCPRRGDGGGGRGSGAVGQRSGDAMGSRGRPPRPAAPLPPALPALLPVLAALAAGAAEARATSEGQLPGAAAMGTGTPPSPSGTAFEETRLHVFTLDYPHVQIPFEITLWILLASLAKIGFHLYHKLPSIVPESCLLILVGLLLGGIIFGAEEKSPPVMNSDVFFLYLLPPIVLDAGYFMPTRLFFENFGTIFWYAVVGTLWNAIGIGISLYGICQISAFGLTDITLLQNLLFGSLISAVDPVAVLAVFENIHVNEQLYILVFGESLLNDAITVVLYNLFKSFCQMRTIKVIDIFAGIANFFIVGIGGVLIGILLGFVAAFTTRFTHKIRVIEPLFVFLYSYLSYITAEMFHLSGIMAITACAMTMNKYVEENVSQKSYTTIKYFMKMLSSVSETLIFIFMGVSTVGKNHEWNWAFVSFTLLFCLIWRALGVFVLTQIINVFRTIPLTFKDQFIIAYGGLRGAICFSLVFLLPPAVFPRKKLFITAVIVVIFFTVFIQGITIRPLVEFLDVKRSNKKQPAVSEEIYNRFFDHVKTGIEDVCGHWGHNFWRDKFKKFDNKYLRRLLIRENQPKSSIVSLYKKLEIKHAIEMAESGMISKVPSSVSLSDYHEGKIKPLSPTEMENMREILTKNLYQIRHRTMSYNRHSLAADAGEKQAKEILIRRRHSLRESLRKTNSLSRERPAAANTKRFLSLPKNTKLPEKLRVRNKTSSRVGDSSDSELDAATTVLNLRPRAGKILRDQRLRQQRPLPEFRVEWKNEVDGSQDGRGEQQDPSTLPQPSIGFRQPLLTRPRFGTLSREDLTADHGSARPMPPPRLVRQASQGDRQRNKPENQPY</sequence>
<feature type="domain" description="Sodium/hydrogen exchanger regulatory region" evidence="17">
    <location>
        <begin position="567"/>
        <end position="673"/>
    </location>
</feature>
<dbReference type="Pfam" id="PF00999">
    <property type="entry name" value="Na_H_Exchanger"/>
    <property type="match status" value="2"/>
</dbReference>
<organism evidence="18">
    <name type="scientific">Lamprotornis superbus</name>
    <dbReference type="NCBI Taxonomy" id="245042"/>
    <lineage>
        <taxon>Eukaryota</taxon>
        <taxon>Metazoa</taxon>
        <taxon>Chordata</taxon>
        <taxon>Craniata</taxon>
        <taxon>Vertebrata</taxon>
        <taxon>Euteleostomi</taxon>
        <taxon>Archelosauria</taxon>
        <taxon>Archosauria</taxon>
        <taxon>Dinosauria</taxon>
        <taxon>Saurischia</taxon>
        <taxon>Theropoda</taxon>
        <taxon>Coelurosauria</taxon>
        <taxon>Aves</taxon>
        <taxon>Neognathae</taxon>
        <taxon>Neoaves</taxon>
        <taxon>Telluraves</taxon>
        <taxon>Australaves</taxon>
        <taxon>Passeriformes</taxon>
        <taxon>Sturnidae</taxon>
        <taxon>Lamprotornis</taxon>
    </lineage>
</organism>
<dbReference type="GO" id="GO:0098719">
    <property type="term" value="P:sodium ion import across plasma membrane"/>
    <property type="evidence" value="ECO:0007669"/>
    <property type="project" value="TreeGrafter"/>
</dbReference>
<dbReference type="Proteomes" id="UP000618051">
    <property type="component" value="Unassembled WGS sequence"/>
</dbReference>